<dbReference type="EMBL" id="LFJN01000005">
    <property type="protein sequence ID" value="KPI43189.1"/>
    <property type="molecule type" value="Genomic_DNA"/>
</dbReference>
<evidence type="ECO:0000313" key="4">
    <source>
        <dbReference type="Proteomes" id="UP000038010"/>
    </source>
</evidence>
<organism evidence="3 4">
    <name type="scientific">Cyphellophora attinorum</name>
    <dbReference type="NCBI Taxonomy" id="1664694"/>
    <lineage>
        <taxon>Eukaryota</taxon>
        <taxon>Fungi</taxon>
        <taxon>Dikarya</taxon>
        <taxon>Ascomycota</taxon>
        <taxon>Pezizomycotina</taxon>
        <taxon>Eurotiomycetes</taxon>
        <taxon>Chaetothyriomycetidae</taxon>
        <taxon>Chaetothyriales</taxon>
        <taxon>Cyphellophoraceae</taxon>
        <taxon>Cyphellophora</taxon>
    </lineage>
</organism>
<dbReference type="VEuPathDB" id="FungiDB:AB675_6866"/>
<feature type="transmembrane region" description="Helical" evidence="2">
    <location>
        <begin position="119"/>
        <end position="138"/>
    </location>
</feature>
<feature type="region of interest" description="Disordered" evidence="1">
    <location>
        <begin position="37"/>
        <end position="99"/>
    </location>
</feature>
<reference evidence="3 4" key="1">
    <citation type="submission" date="2015-06" db="EMBL/GenBank/DDBJ databases">
        <title>Draft genome of the ant-associated black yeast Phialophora attae CBS 131958.</title>
        <authorList>
            <person name="Moreno L.F."/>
            <person name="Stielow B.J."/>
            <person name="de Hoog S."/>
            <person name="Vicente V.A."/>
            <person name="Weiss V.A."/>
            <person name="de Vries M."/>
            <person name="Cruz L.M."/>
            <person name="Souza E.M."/>
        </authorList>
    </citation>
    <scope>NUCLEOTIDE SEQUENCE [LARGE SCALE GENOMIC DNA]</scope>
    <source>
        <strain evidence="3 4">CBS 131958</strain>
    </source>
</reference>
<proteinExistence type="predicted"/>
<gene>
    <name evidence="3" type="ORF">AB675_6866</name>
</gene>
<dbReference type="RefSeq" id="XP_018003152.1">
    <property type="nucleotide sequence ID" value="XM_018147189.1"/>
</dbReference>
<dbReference type="STRING" id="1664694.A0A0N0NQ21"/>
<keyword evidence="4" id="KW-1185">Reference proteome</keyword>
<comment type="caution">
    <text evidence="3">The sequence shown here is derived from an EMBL/GenBank/DDBJ whole genome shotgun (WGS) entry which is preliminary data.</text>
</comment>
<sequence>MDRTLIARRATRLAANCSRAYSTRQRASPLTFSLSHTSQRRYASTNDPSKPIVLEQPDQFRPPSHGARLAKSRSRGSTLHGAYNQSSTNTEREAQKKKSYPHMFPEKGTFMNWFLTNKVIHIFIAFWILIVLSITTWLQTFAATSPFGHLLPAWSTLPFHPLRFFSDFWTVYIMHMDYNTEQVEFARARNVLDAQKRRIYRRAHGMEDLDRDEDQGVDVRGIVPWDDGLTKKERAAGGIGANRIKMASVIDLGPGVDKDVVYQAAAARRQSHQSESDFKKEVFIRRRQQELGLTMEDDPAIEALRRRNRDADELGPWTPTQRMLASMEALEGEADKSVREAEAGVVMKGEDGEVAKEKRKGKEEVKKKLWLGIW</sequence>
<keyword evidence="2" id="KW-0472">Membrane</keyword>
<name>A0A0N0NQ21_9EURO</name>
<dbReference type="AlphaFoldDB" id="A0A0N0NQ21"/>
<protein>
    <submittedName>
        <fullName evidence="3">Uncharacterized protein</fullName>
    </submittedName>
</protein>
<accession>A0A0N0NQ21</accession>
<dbReference type="GeneID" id="28739069"/>
<keyword evidence="2" id="KW-1133">Transmembrane helix</keyword>
<dbReference type="Proteomes" id="UP000038010">
    <property type="component" value="Unassembled WGS sequence"/>
</dbReference>
<evidence type="ECO:0000313" key="3">
    <source>
        <dbReference type="EMBL" id="KPI43189.1"/>
    </source>
</evidence>
<evidence type="ECO:0000256" key="2">
    <source>
        <dbReference type="SAM" id="Phobius"/>
    </source>
</evidence>
<dbReference type="OrthoDB" id="5397827at2759"/>
<feature type="compositionally biased region" description="Polar residues" evidence="1">
    <location>
        <begin position="37"/>
        <end position="48"/>
    </location>
</feature>
<keyword evidence="2" id="KW-0812">Transmembrane</keyword>
<evidence type="ECO:0000256" key="1">
    <source>
        <dbReference type="SAM" id="MobiDB-lite"/>
    </source>
</evidence>